<reference evidence="3" key="1">
    <citation type="submission" date="2021-01" db="UniProtKB">
        <authorList>
            <consortium name="EnsemblMetazoa"/>
        </authorList>
    </citation>
    <scope>IDENTIFICATION</scope>
</reference>
<dbReference type="InParanoid" id="A0A7M7TAX5"/>
<feature type="region of interest" description="Disordered" evidence="1">
    <location>
        <begin position="1"/>
        <end position="343"/>
    </location>
</feature>
<dbReference type="KEGG" id="nvi:100122002"/>
<feature type="compositionally biased region" description="Polar residues" evidence="1">
    <location>
        <begin position="394"/>
        <end position="405"/>
    </location>
</feature>
<accession>A0A7M7TAX5</accession>
<evidence type="ECO:0000256" key="1">
    <source>
        <dbReference type="SAM" id="MobiDB-lite"/>
    </source>
</evidence>
<dbReference type="RefSeq" id="XP_031787975.1">
    <property type="nucleotide sequence ID" value="XM_031932115.2"/>
</dbReference>
<dbReference type="RefSeq" id="XP_031787974.1">
    <property type="nucleotide sequence ID" value="XM_031932114.2"/>
</dbReference>
<feature type="compositionally biased region" description="Polar residues" evidence="1">
    <location>
        <begin position="112"/>
        <end position="122"/>
    </location>
</feature>
<feature type="compositionally biased region" description="Pro residues" evidence="1">
    <location>
        <begin position="213"/>
        <end position="223"/>
    </location>
</feature>
<feature type="compositionally biased region" description="Polar residues" evidence="1">
    <location>
        <begin position="224"/>
        <end position="236"/>
    </location>
</feature>
<name>A0A7M7TAX5_NASVI</name>
<dbReference type="EnsemblMetazoa" id="XM_031932115">
    <property type="protein sequence ID" value="XP_031787975"/>
    <property type="gene ID" value="LOC100122002"/>
</dbReference>
<evidence type="ECO:0000259" key="2">
    <source>
        <dbReference type="PROSITE" id="PS51082"/>
    </source>
</evidence>
<feature type="compositionally biased region" description="Pro residues" evidence="1">
    <location>
        <begin position="128"/>
        <end position="137"/>
    </location>
</feature>
<dbReference type="AlphaFoldDB" id="A0A7M7TAX5"/>
<feature type="compositionally biased region" description="Pro residues" evidence="1">
    <location>
        <begin position="1"/>
        <end position="11"/>
    </location>
</feature>
<feature type="compositionally biased region" description="Low complexity" evidence="1">
    <location>
        <begin position="290"/>
        <end position="310"/>
    </location>
</feature>
<feature type="domain" description="WH2" evidence="2">
    <location>
        <begin position="23"/>
        <end position="40"/>
    </location>
</feature>
<sequence length="430" mass="44327">MPAPPPPPPAPTFNLGGGTPDQSRGALLQSIRAGKPLKKTVTVDKSAPAISGRVKGESSSTSPANINKSPAPNTNSINNGNPMGLGGLFAGGMPKLKSTGLRSNLAERDNGNVPTHTNSATLPSVKRGPPPVPPPAAQKPQMFSPASPASDHSTNHNVDAPHRSSFGKPTLAPKPPTTSPSAAAQQKPSPPPKKLSLATNNSVSRAQSMRLPRSPPVLAPTPPSLHQSQDCLNEPQQRPVVNRVLRAPGVRPPSPPTNRINGGAPITRVAPPPPCRAPTMPPPPPPLPHRSTSSASSNAVAAAAAARLAPAVPPPPTPPTRGQSLQRNGQMPAMNPSAGSSMMGPAEFEARFVDMFNSIANFPAPEPFRGLTKVYNSKTVAAAKQQAPAPPARSVSNAGSALHSRQAQPPPPPQPTQWQQQQQNAASSAC</sequence>
<evidence type="ECO:0000313" key="4">
    <source>
        <dbReference type="Proteomes" id="UP000002358"/>
    </source>
</evidence>
<dbReference type="EnsemblMetazoa" id="XM_031932114">
    <property type="protein sequence ID" value="XP_031787974"/>
    <property type="gene ID" value="LOC100122002"/>
</dbReference>
<feature type="compositionally biased region" description="Pro residues" evidence="1">
    <location>
        <begin position="270"/>
        <end position="288"/>
    </location>
</feature>
<evidence type="ECO:0000313" key="3">
    <source>
        <dbReference type="EnsemblMetazoa" id="XP_031787975"/>
    </source>
</evidence>
<dbReference type="Proteomes" id="UP000002358">
    <property type="component" value="Chromosome 5"/>
</dbReference>
<protein>
    <recommendedName>
        <fullName evidence="2">WH2 domain-containing protein</fullName>
    </recommendedName>
</protein>
<dbReference type="InterPro" id="IPR003124">
    <property type="entry name" value="WH2_dom"/>
</dbReference>
<proteinExistence type="predicted"/>
<organism evidence="3 4">
    <name type="scientific">Nasonia vitripennis</name>
    <name type="common">Parasitic wasp</name>
    <dbReference type="NCBI Taxonomy" id="7425"/>
    <lineage>
        <taxon>Eukaryota</taxon>
        <taxon>Metazoa</taxon>
        <taxon>Ecdysozoa</taxon>
        <taxon>Arthropoda</taxon>
        <taxon>Hexapoda</taxon>
        <taxon>Insecta</taxon>
        <taxon>Pterygota</taxon>
        <taxon>Neoptera</taxon>
        <taxon>Endopterygota</taxon>
        <taxon>Hymenoptera</taxon>
        <taxon>Apocrita</taxon>
        <taxon>Proctotrupomorpha</taxon>
        <taxon>Chalcidoidea</taxon>
        <taxon>Pteromalidae</taxon>
        <taxon>Pteromalinae</taxon>
        <taxon>Nasonia</taxon>
    </lineage>
</organism>
<dbReference type="Pfam" id="PF02205">
    <property type="entry name" value="WH2"/>
    <property type="match status" value="1"/>
</dbReference>
<feature type="region of interest" description="Disordered" evidence="1">
    <location>
        <begin position="380"/>
        <end position="430"/>
    </location>
</feature>
<dbReference type="PROSITE" id="PS51082">
    <property type="entry name" value="WH2"/>
    <property type="match status" value="1"/>
</dbReference>
<keyword evidence="4" id="KW-1185">Reference proteome</keyword>
<feature type="compositionally biased region" description="Polar residues" evidence="1">
    <location>
        <begin position="57"/>
        <end position="81"/>
    </location>
</feature>
<dbReference type="GeneID" id="100122002"/>
<dbReference type="OrthoDB" id="5877983at2759"/>
<dbReference type="GO" id="GO:0003779">
    <property type="term" value="F:actin binding"/>
    <property type="evidence" value="ECO:0007669"/>
    <property type="project" value="InterPro"/>
</dbReference>